<keyword evidence="3 5" id="KW-0863">Zinc-finger</keyword>
<evidence type="ECO:0000259" key="8">
    <source>
        <dbReference type="PROSITE" id="PS50157"/>
    </source>
</evidence>
<feature type="domain" description="C2H2-type" evidence="8">
    <location>
        <begin position="328"/>
        <end position="355"/>
    </location>
</feature>
<feature type="domain" description="C2H2-type" evidence="8">
    <location>
        <begin position="1010"/>
        <end position="1038"/>
    </location>
</feature>
<feature type="binding site" evidence="6">
    <location>
        <position position="716"/>
    </location>
    <ligand>
        <name>Zn(2+)</name>
        <dbReference type="ChEBI" id="CHEBI:29105"/>
    </ligand>
</feature>
<feature type="domain" description="C2H2-type" evidence="8">
    <location>
        <begin position="1067"/>
        <end position="1094"/>
    </location>
</feature>
<feature type="domain" description="C2H2-type" evidence="8">
    <location>
        <begin position="979"/>
        <end position="1006"/>
    </location>
</feature>
<feature type="binding site" evidence="6">
    <location>
        <position position="81"/>
    </location>
    <ligand>
        <name>Zn(2+)</name>
        <dbReference type="ChEBI" id="CHEBI:29105"/>
    </ligand>
</feature>
<dbReference type="PROSITE" id="PS51915">
    <property type="entry name" value="ZAD"/>
    <property type="match status" value="2"/>
</dbReference>
<evidence type="ECO:0000259" key="9">
    <source>
        <dbReference type="PROSITE" id="PS51915"/>
    </source>
</evidence>
<feature type="domain" description="ZAD" evidence="9">
    <location>
        <begin position="22"/>
        <end position="105"/>
    </location>
</feature>
<dbReference type="SUPFAM" id="SSF57667">
    <property type="entry name" value="beta-beta-alpha zinc fingers"/>
    <property type="match status" value="8"/>
</dbReference>
<dbReference type="SMART" id="SM00868">
    <property type="entry name" value="zf-AD"/>
    <property type="match status" value="3"/>
</dbReference>
<feature type="binding site" evidence="6">
    <location>
        <position position="766"/>
    </location>
    <ligand>
        <name>Zn(2+)</name>
        <dbReference type="ChEBI" id="CHEBI:29105"/>
    </ligand>
</feature>
<dbReference type="InterPro" id="IPR013087">
    <property type="entry name" value="Znf_C2H2_type"/>
</dbReference>
<dbReference type="Proteomes" id="UP000092443">
    <property type="component" value="Unplaced"/>
</dbReference>
<evidence type="ECO:0000256" key="7">
    <source>
        <dbReference type="SAM" id="MobiDB-lite"/>
    </source>
</evidence>
<evidence type="ECO:0000313" key="10">
    <source>
        <dbReference type="Proteomes" id="UP000092443"/>
    </source>
</evidence>
<feature type="compositionally biased region" description="Basic residues" evidence="7">
    <location>
        <begin position="269"/>
        <end position="279"/>
    </location>
</feature>
<feature type="compositionally biased region" description="Basic and acidic residues" evidence="7">
    <location>
        <begin position="250"/>
        <end position="262"/>
    </location>
</feature>
<name>A0A8U0W906_9MUSC</name>
<keyword evidence="1 6" id="KW-0479">Metal-binding</keyword>
<evidence type="ECO:0000256" key="3">
    <source>
        <dbReference type="ARBA" id="ARBA00022771"/>
    </source>
</evidence>
<feature type="binding site" evidence="6">
    <location>
        <position position="27"/>
    </location>
    <ligand>
        <name>Zn(2+)</name>
        <dbReference type="ChEBI" id="CHEBI:29105"/>
    </ligand>
</feature>
<feature type="domain" description="C2H2-type" evidence="8">
    <location>
        <begin position="458"/>
        <end position="485"/>
    </location>
</feature>
<dbReference type="GO" id="GO:0008270">
    <property type="term" value="F:zinc ion binding"/>
    <property type="evidence" value="ECO:0007669"/>
    <property type="project" value="UniProtKB-UniRule"/>
</dbReference>
<accession>A0A8U0W906</accession>
<feature type="region of interest" description="Disordered" evidence="7">
    <location>
        <begin position="1334"/>
        <end position="1370"/>
    </location>
</feature>
<dbReference type="RefSeq" id="XP_037881857.1">
    <property type="nucleotide sequence ID" value="XM_038025929.1"/>
</dbReference>
<dbReference type="GO" id="GO:0005634">
    <property type="term" value="C:nucleus"/>
    <property type="evidence" value="ECO:0007669"/>
    <property type="project" value="InterPro"/>
</dbReference>
<keyword evidence="2" id="KW-0677">Repeat</keyword>
<dbReference type="InterPro" id="IPR012934">
    <property type="entry name" value="Znf_AD"/>
</dbReference>
<reference evidence="11" key="1">
    <citation type="submission" date="2025-08" db="UniProtKB">
        <authorList>
            <consortium name="RefSeq"/>
        </authorList>
    </citation>
    <scope>IDENTIFICATION</scope>
    <source>
        <tissue evidence="11">Whole body pupa</tissue>
    </source>
</reference>
<evidence type="ECO:0000313" key="11">
    <source>
        <dbReference type="RefSeq" id="XP_037881857.1"/>
    </source>
</evidence>
<evidence type="ECO:0000256" key="4">
    <source>
        <dbReference type="ARBA" id="ARBA00022833"/>
    </source>
</evidence>
<dbReference type="Pfam" id="PF07776">
    <property type="entry name" value="zf-AD"/>
    <property type="match status" value="2"/>
</dbReference>
<dbReference type="FunFam" id="3.30.160.60:FF:000446">
    <property type="entry name" value="Zinc finger protein"/>
    <property type="match status" value="2"/>
</dbReference>
<feature type="region of interest" description="Disordered" evidence="7">
    <location>
        <begin position="248"/>
        <end position="286"/>
    </location>
</feature>
<feature type="binding site" evidence="6">
    <location>
        <position position="78"/>
    </location>
    <ligand>
        <name>Zn(2+)</name>
        <dbReference type="ChEBI" id="CHEBI:29105"/>
    </ligand>
</feature>
<dbReference type="Pfam" id="PF12874">
    <property type="entry name" value="zf-met"/>
    <property type="match status" value="1"/>
</dbReference>
<feature type="domain" description="C2H2-type" evidence="8">
    <location>
        <begin position="1039"/>
        <end position="1066"/>
    </location>
</feature>
<feature type="domain" description="C2H2-type" evidence="8">
    <location>
        <begin position="947"/>
        <end position="975"/>
    </location>
</feature>
<feature type="domain" description="C2H2-type" evidence="8">
    <location>
        <begin position="430"/>
        <end position="458"/>
    </location>
</feature>
<feature type="binding site" evidence="6">
    <location>
        <position position="713"/>
    </location>
    <ligand>
        <name>Zn(2+)</name>
        <dbReference type="ChEBI" id="CHEBI:29105"/>
    </ligand>
</feature>
<feature type="domain" description="C2H2-type" evidence="8">
    <location>
        <begin position="486"/>
        <end position="513"/>
    </location>
</feature>
<feature type="compositionally biased region" description="Polar residues" evidence="7">
    <location>
        <begin position="1247"/>
        <end position="1258"/>
    </location>
</feature>
<feature type="domain" description="C2H2-type" evidence="8">
    <location>
        <begin position="1150"/>
        <end position="1178"/>
    </location>
</feature>
<feature type="region of interest" description="Disordered" evidence="7">
    <location>
        <begin position="1247"/>
        <end position="1279"/>
    </location>
</feature>
<dbReference type="GeneID" id="119632816"/>
<keyword evidence="10" id="KW-1185">Reference proteome</keyword>
<evidence type="ECO:0000256" key="5">
    <source>
        <dbReference type="PROSITE-ProRule" id="PRU00042"/>
    </source>
</evidence>
<feature type="compositionally biased region" description="Basic residues" evidence="7">
    <location>
        <begin position="923"/>
        <end position="934"/>
    </location>
</feature>
<feature type="compositionally biased region" description="Low complexity" evidence="7">
    <location>
        <begin position="1259"/>
        <end position="1270"/>
    </location>
</feature>
<protein>
    <submittedName>
        <fullName evidence="11">Uncharacterized protein LOC119632816</fullName>
    </submittedName>
</protein>
<feature type="domain" description="C2H2-type" evidence="8">
    <location>
        <begin position="541"/>
        <end position="568"/>
    </location>
</feature>
<dbReference type="Gene3D" id="3.30.160.60">
    <property type="entry name" value="Classic Zinc Finger"/>
    <property type="match status" value="11"/>
</dbReference>
<dbReference type="SUPFAM" id="SSF57716">
    <property type="entry name" value="Glucocorticoid receptor-like (DNA-binding domain)"/>
    <property type="match status" value="2"/>
</dbReference>
<evidence type="ECO:0000256" key="1">
    <source>
        <dbReference type="ARBA" id="ARBA00022723"/>
    </source>
</evidence>
<dbReference type="Gene3D" id="3.40.1800.20">
    <property type="match status" value="2"/>
</dbReference>
<feature type="binding site" evidence="6">
    <location>
        <position position="24"/>
    </location>
    <ligand>
        <name>Zn(2+)</name>
        <dbReference type="ChEBI" id="CHEBI:29105"/>
    </ligand>
</feature>
<keyword evidence="4 6" id="KW-0862">Zinc</keyword>
<dbReference type="PROSITE" id="PS00028">
    <property type="entry name" value="ZINC_FINGER_C2H2_1"/>
    <property type="match status" value="16"/>
</dbReference>
<feature type="domain" description="C2H2-type" evidence="8">
    <location>
        <begin position="569"/>
        <end position="597"/>
    </location>
</feature>
<feature type="binding site" evidence="6">
    <location>
        <position position="769"/>
    </location>
    <ligand>
        <name>Zn(2+)</name>
        <dbReference type="ChEBI" id="CHEBI:29105"/>
    </ligand>
</feature>
<feature type="domain" description="C2H2-type" evidence="8">
    <location>
        <begin position="1122"/>
        <end position="1149"/>
    </location>
</feature>
<dbReference type="PANTHER" id="PTHR24408">
    <property type="entry name" value="ZINC FINGER PROTEIN"/>
    <property type="match status" value="1"/>
</dbReference>
<dbReference type="PROSITE" id="PS50157">
    <property type="entry name" value="ZINC_FINGER_C2H2_2"/>
    <property type="match status" value="15"/>
</dbReference>
<dbReference type="KEGG" id="gfs:119632816"/>
<dbReference type="SMART" id="SM00355">
    <property type="entry name" value="ZnF_C2H2"/>
    <property type="match status" value="18"/>
</dbReference>
<evidence type="ECO:0000256" key="2">
    <source>
        <dbReference type="ARBA" id="ARBA00022737"/>
    </source>
</evidence>
<dbReference type="InterPro" id="IPR036236">
    <property type="entry name" value="Znf_C2H2_sf"/>
</dbReference>
<dbReference type="GO" id="GO:0043565">
    <property type="term" value="F:sequence-specific DNA binding"/>
    <property type="evidence" value="ECO:0007669"/>
    <property type="project" value="TreeGrafter"/>
</dbReference>
<feature type="domain" description="ZAD" evidence="9">
    <location>
        <begin position="711"/>
        <end position="793"/>
    </location>
</feature>
<dbReference type="Pfam" id="PF00096">
    <property type="entry name" value="zf-C2H2"/>
    <property type="match status" value="7"/>
</dbReference>
<feature type="domain" description="C2H2-type" evidence="8">
    <location>
        <begin position="400"/>
        <end position="427"/>
    </location>
</feature>
<organism evidence="10 11">
    <name type="scientific">Glossina fuscipes</name>
    <dbReference type="NCBI Taxonomy" id="7396"/>
    <lineage>
        <taxon>Eukaryota</taxon>
        <taxon>Metazoa</taxon>
        <taxon>Ecdysozoa</taxon>
        <taxon>Arthropoda</taxon>
        <taxon>Hexapoda</taxon>
        <taxon>Insecta</taxon>
        <taxon>Pterygota</taxon>
        <taxon>Neoptera</taxon>
        <taxon>Endopterygota</taxon>
        <taxon>Diptera</taxon>
        <taxon>Brachycera</taxon>
        <taxon>Muscomorpha</taxon>
        <taxon>Hippoboscoidea</taxon>
        <taxon>Glossinidae</taxon>
        <taxon>Glossina</taxon>
    </lineage>
</organism>
<feature type="domain" description="C2H2-type" evidence="8">
    <location>
        <begin position="1094"/>
        <end position="1121"/>
    </location>
</feature>
<proteinExistence type="predicted"/>
<evidence type="ECO:0000256" key="6">
    <source>
        <dbReference type="PROSITE-ProRule" id="PRU01263"/>
    </source>
</evidence>
<gene>
    <name evidence="11" type="primary">LOC119632816</name>
</gene>
<dbReference type="GO" id="GO:0000981">
    <property type="term" value="F:DNA-binding transcription factor activity, RNA polymerase II-specific"/>
    <property type="evidence" value="ECO:0007669"/>
    <property type="project" value="TreeGrafter"/>
</dbReference>
<sequence>MQSSPGSPQSGKREAKTGEWQLWCRMCAKTDIRNNTNVLLNEDPFRGGANQEITLKEAIERFFAIKISKEDLLPKVLCSYCFTLITTVTKYNDRVCRVQRMFNDLISTFRDTYCDLDSVRLKFGIYDESNPFSFSVPELQCIAANEIKKPVVNDEQEELLSDENLEISSRFTRIKEEAIGDDVKRKKLGGALLIEECREVPFYEDSNGFKSSDEKEDPFSSAQEEMDYNIGEDIKNIKKLRSFSKHKRKRETDGECDNHNENTEVGYAKTKKRRKKSQGKSKSNCQVKRRGIKLNIPCKECNQMFDCFPTYRQHLNTAHGQDDNLKDWKCPLCGKILTSASRLEQHVKSHLENKREFRTKTINVKLDITCRECSEKFDCFEQYHQHLNLAHGQLDNVKEWKCPSCEKVLTSVHRLEQHLRSHVPREPKMLPCSKCGAHFPTNGRLNAHIKNKHNTERFMCEECGLCLSTSSNLKFHMLTHTDIAPLECEVCKKRFKYARRLKIHMETHDSQKHICNICGLQLNTRITLRRHMVVHNDIMKYKCDFCGRSFRQKKTLKYHLISHAGLKPYTCDLCDRAFTNGANCRLHKQKVHPEEWAALEASGRTKNIVQRLPNIETLKTLTRVAGNLTSLNIKQGANFRLDNSSRNPNDIVEKELIKQNCECESEVVRKKSRNIVNVKRLGREDHPKMQSHIANIISKDIKESTRIKWQLWCRLCASNDFQNNINILHDDVKLLGINKDMPLRKAIEKYFQIQVLQDDIMPRMVCSDCLSFIDCLVSFNERILKVQQMFTTLSSTSEQELGDLEQIRLKYVVFDDKGDKNYSQLSLAEVHYFEAKNEIDIEKNVVNNETPEGYNCHMDLKKEIHGEAQVINEEIMDVEEEGYQCREEALYDVIEKNYHGHGEEKDPFSNVEEDKNEESSAGIKRKKLKKPKHKNHDELQKDIKLNVECRDCNTHFQSFRLYSKHLREVHRQEDALKEWKCPTCEKIVSTSYHLERHLRTHVPLEERKVVSCSECDKRFFTNTQLEAHIKYRHKNEKPFICEECGICLRTNANLRIHLLTHTDIAPFECEVCRKKFKDRTRLKTHMDIHSPNKHVCAMCGLQLNSRATLNRHLLVHSDEMQHKCDYCGRAFKRAKALKNHLILHTGLKPYACDFCDRTFANGSNCRSHKKKMHPEELAALEASGGGKCYTRNIPKLETLKAVTKGADNLTPVVTKQSGCFAYSKKSKQTNADHSDRLRKPKIISMQSTTVTEGGPTSMNSSNLENLNLSNIPQVGSNNTDAQVHETNATATNREHIPNFDKIYQHLMKRTVSGSTQLSLNIKRPPSEISLIETESHETQTQTQHAQPDSATCSLGSHPFYDQMPQQFNHN</sequence>
<feature type="region of interest" description="Disordered" evidence="7">
    <location>
        <begin position="902"/>
        <end position="937"/>
    </location>
</feature>
<dbReference type="PANTHER" id="PTHR24408:SF64">
    <property type="entry name" value="LINKING IMMUNITY AND METABOLISM-RELATED"/>
    <property type="match status" value="1"/>
</dbReference>